<dbReference type="InterPro" id="IPR007863">
    <property type="entry name" value="Peptidase_M16_C"/>
</dbReference>
<evidence type="ECO:0000256" key="5">
    <source>
        <dbReference type="ARBA" id="ARBA00023049"/>
    </source>
</evidence>
<feature type="signal peptide" evidence="6">
    <location>
        <begin position="1"/>
        <end position="19"/>
    </location>
</feature>
<dbReference type="GO" id="GO:0008237">
    <property type="term" value="F:metallopeptidase activity"/>
    <property type="evidence" value="ECO:0007669"/>
    <property type="project" value="UniProtKB-KW"/>
</dbReference>
<dbReference type="SUPFAM" id="SSF63411">
    <property type="entry name" value="LuxS/MPP-like metallohydrolase"/>
    <property type="match status" value="2"/>
</dbReference>
<evidence type="ECO:0000256" key="2">
    <source>
        <dbReference type="ARBA" id="ARBA00022670"/>
    </source>
</evidence>
<sequence>MKKFILFTAMLVFSSAVSAQINIPYTHYRLQNGLNVILHEDHTTPTVSVNIWYHVGSGYEKPGRTGFAHLFEHLMFEGSKNVQEGEFDKLLEAAGGQNNGSTTEDRTNYYEDIPSNALELALFLESDRMGYLLDAMTPEKVNGQREVVKNERRQSYENRPYGLAWETIYKNLYPEGHPYSWPVIGSMADLDAASYEDVVEFFKTYYAPNNASLVIAGDIDPEETLKLVEKWFGEIPAGKPVPPLNPAAAVLNVNKFVTLEDRVQLPRIYMAWITPPRFSPGDAEMDLLANILAGGKNSRLYKRLVYDLQIAQDVSAFQSSSKLSSQFFIIATARAGHNLNEIKSVIEEEIEKLKSDNPTERELQRAVNQYEASFLRNLEKPGGFRGKANQLNEYFYYANNPDYANEDFNRYKALSPDDLKNAARVFLKKNGKVVLSIVPKGKTEMAADEHVEGK</sequence>
<dbReference type="KEGG" id="mro:MROS_1496"/>
<reference evidence="9 10" key="1">
    <citation type="journal article" date="2013" name="PLoS ONE">
        <title>Genomic analysis of Melioribacter roseus, facultatively anaerobic organotrophic bacterium representing a novel deep lineage within Bacteriodetes/Chlorobi group.</title>
        <authorList>
            <person name="Kadnikov V.V."/>
            <person name="Mardanov A.V."/>
            <person name="Podosokorskaya O.A."/>
            <person name="Gavrilov S.N."/>
            <person name="Kublanov I.V."/>
            <person name="Beletsky A.V."/>
            <person name="Bonch-Osmolovskaya E.A."/>
            <person name="Ravin N.V."/>
        </authorList>
    </citation>
    <scope>NUCLEOTIDE SEQUENCE [LARGE SCALE GENOMIC DNA]</scope>
    <source>
        <strain evidence="10">JCM 17771 / P3M-2</strain>
    </source>
</reference>
<dbReference type="GO" id="GO:0006508">
    <property type="term" value="P:proteolysis"/>
    <property type="evidence" value="ECO:0007669"/>
    <property type="project" value="UniProtKB-KW"/>
</dbReference>
<evidence type="ECO:0000256" key="1">
    <source>
        <dbReference type="ARBA" id="ARBA00007261"/>
    </source>
</evidence>
<dbReference type="Proteomes" id="UP000009011">
    <property type="component" value="Chromosome"/>
</dbReference>
<dbReference type="OrthoDB" id="9811314at2"/>
<name>I7A0E8_MELRP</name>
<keyword evidence="10" id="KW-1185">Reference proteome</keyword>
<dbReference type="PANTHER" id="PTHR43690">
    <property type="entry name" value="NARDILYSIN"/>
    <property type="match status" value="1"/>
</dbReference>
<feature type="domain" description="Peptidase M16 C-terminal" evidence="8">
    <location>
        <begin position="194"/>
        <end position="370"/>
    </location>
</feature>
<dbReference type="PANTHER" id="PTHR43690:SF35">
    <property type="entry name" value="NON-CATALYTIC MEMBER OF PEPTIDASE SUBFAMILY M16B-RELATED"/>
    <property type="match status" value="1"/>
</dbReference>
<dbReference type="HOGENOM" id="CLU_009902_1_1_10"/>
<dbReference type="Gene3D" id="3.30.830.10">
    <property type="entry name" value="Metalloenzyme, LuxS/M16 peptidase-like"/>
    <property type="match status" value="2"/>
</dbReference>
<keyword evidence="6" id="KW-0732">Signal</keyword>
<organism evidence="9 10">
    <name type="scientific">Melioribacter roseus (strain DSM 23840 / JCM 17771 / VKM B-2668 / P3M-2)</name>
    <dbReference type="NCBI Taxonomy" id="1191523"/>
    <lineage>
        <taxon>Bacteria</taxon>
        <taxon>Pseudomonadati</taxon>
        <taxon>Ignavibacteriota</taxon>
        <taxon>Ignavibacteria</taxon>
        <taxon>Ignavibacteriales</taxon>
        <taxon>Melioribacteraceae</taxon>
        <taxon>Melioribacter</taxon>
    </lineage>
</organism>
<proteinExistence type="inferred from homology"/>
<dbReference type="AlphaFoldDB" id="I7A0E8"/>
<dbReference type="eggNOG" id="COG0612">
    <property type="taxonomic scope" value="Bacteria"/>
</dbReference>
<dbReference type="Pfam" id="PF00675">
    <property type="entry name" value="Peptidase_M16"/>
    <property type="match status" value="1"/>
</dbReference>
<dbReference type="Pfam" id="PF05193">
    <property type="entry name" value="Peptidase_M16_C"/>
    <property type="match status" value="1"/>
</dbReference>
<keyword evidence="4" id="KW-0862">Zinc</keyword>
<dbReference type="InterPro" id="IPR011765">
    <property type="entry name" value="Pept_M16_N"/>
</dbReference>
<dbReference type="InterPro" id="IPR050626">
    <property type="entry name" value="Peptidase_M16"/>
</dbReference>
<dbReference type="EMBL" id="CP003557">
    <property type="protein sequence ID" value="AFN74733.1"/>
    <property type="molecule type" value="Genomic_DNA"/>
</dbReference>
<evidence type="ECO:0000256" key="3">
    <source>
        <dbReference type="ARBA" id="ARBA00022801"/>
    </source>
</evidence>
<evidence type="ECO:0000313" key="9">
    <source>
        <dbReference type="EMBL" id="AFN74733.1"/>
    </source>
</evidence>
<evidence type="ECO:0000256" key="4">
    <source>
        <dbReference type="ARBA" id="ARBA00022833"/>
    </source>
</evidence>
<keyword evidence="3" id="KW-0378">Hydrolase</keyword>
<dbReference type="InterPro" id="IPR011249">
    <property type="entry name" value="Metalloenz_LuxS/M16"/>
</dbReference>
<evidence type="ECO:0000313" key="10">
    <source>
        <dbReference type="Proteomes" id="UP000009011"/>
    </source>
</evidence>
<evidence type="ECO:0000256" key="6">
    <source>
        <dbReference type="SAM" id="SignalP"/>
    </source>
</evidence>
<protein>
    <submittedName>
        <fullName evidence="9">Peptidase M16-like protein</fullName>
    </submittedName>
</protein>
<dbReference type="STRING" id="1191523.MROS_1496"/>
<dbReference type="RefSeq" id="WP_014856167.1">
    <property type="nucleotide sequence ID" value="NC_018178.1"/>
</dbReference>
<feature type="chain" id="PRO_5003707233" evidence="6">
    <location>
        <begin position="20"/>
        <end position="454"/>
    </location>
</feature>
<accession>I7A0E8</accession>
<evidence type="ECO:0000259" key="8">
    <source>
        <dbReference type="Pfam" id="PF05193"/>
    </source>
</evidence>
<feature type="domain" description="Peptidase M16 N-terminal" evidence="7">
    <location>
        <begin position="36"/>
        <end position="158"/>
    </location>
</feature>
<evidence type="ECO:0000259" key="7">
    <source>
        <dbReference type="Pfam" id="PF00675"/>
    </source>
</evidence>
<keyword evidence="5" id="KW-0482">Metalloprotease</keyword>
<gene>
    <name evidence="9" type="ordered locus">MROS_1496</name>
</gene>
<comment type="similarity">
    <text evidence="1">Belongs to the peptidase M16 family.</text>
</comment>
<keyword evidence="2" id="KW-0645">Protease</keyword>
<dbReference type="GO" id="GO:0046872">
    <property type="term" value="F:metal ion binding"/>
    <property type="evidence" value="ECO:0007669"/>
    <property type="project" value="InterPro"/>
</dbReference>